<proteinExistence type="inferred from homology"/>
<feature type="chain" id="PRO_5038466924" evidence="5">
    <location>
        <begin position="20"/>
        <end position="697"/>
    </location>
</feature>
<dbReference type="PANTHER" id="PTHR42953">
    <property type="entry name" value="HIGH-AFFINITY ZINC UPTAKE SYSTEM PROTEIN ZNUA-RELATED"/>
    <property type="match status" value="1"/>
</dbReference>
<dbReference type="GO" id="GO:0046872">
    <property type="term" value="F:metal ion binding"/>
    <property type="evidence" value="ECO:0007669"/>
    <property type="project" value="UniProtKB-KW"/>
</dbReference>
<feature type="compositionally biased region" description="Polar residues" evidence="4">
    <location>
        <begin position="409"/>
        <end position="424"/>
    </location>
</feature>
<comment type="caution">
    <text evidence="6">The sequence shown here is derived from an EMBL/GenBank/DDBJ whole genome shotgun (WGS) entry which is preliminary data.</text>
</comment>
<dbReference type="InterPro" id="IPR050492">
    <property type="entry name" value="Bact_metal-bind_prot9"/>
</dbReference>
<dbReference type="EMBL" id="JABCUR010000003">
    <property type="protein sequence ID" value="NMW64916.1"/>
    <property type="molecule type" value="Genomic_DNA"/>
</dbReference>
<keyword evidence="2 5" id="KW-0732">Signal</keyword>
<dbReference type="Pfam" id="PF01297">
    <property type="entry name" value="ZnuA"/>
    <property type="match status" value="2"/>
</dbReference>
<name>A0A7Y0U0X3_9ACTO</name>
<evidence type="ECO:0000256" key="3">
    <source>
        <dbReference type="RuleBase" id="RU003512"/>
    </source>
</evidence>
<dbReference type="Gene3D" id="3.40.50.1980">
    <property type="entry name" value="Nitrogenase molybdenum iron protein domain"/>
    <property type="match status" value="3"/>
</dbReference>
<reference evidence="6 7" key="1">
    <citation type="submission" date="2020-04" db="EMBL/GenBank/DDBJ databases">
        <title>Antimicrobial susceptibility and clonality of vaginal-derived multi-drug resistant Mobiluncus isolates in China.</title>
        <authorList>
            <person name="Zhang X."/>
        </authorList>
    </citation>
    <scope>NUCLEOTIDE SEQUENCE [LARGE SCALE GENOMIC DNA]</scope>
    <source>
        <strain evidence="6 7">13</strain>
    </source>
</reference>
<evidence type="ECO:0000256" key="1">
    <source>
        <dbReference type="ARBA" id="ARBA00022448"/>
    </source>
</evidence>
<feature type="region of interest" description="Disordered" evidence="4">
    <location>
        <begin position="376"/>
        <end position="455"/>
    </location>
</feature>
<dbReference type="InterPro" id="IPR006129">
    <property type="entry name" value="AdhesinB"/>
</dbReference>
<dbReference type="Proteomes" id="UP000578252">
    <property type="component" value="Unassembled WGS sequence"/>
</dbReference>
<dbReference type="GO" id="GO:0030001">
    <property type="term" value="P:metal ion transport"/>
    <property type="evidence" value="ECO:0007669"/>
    <property type="project" value="InterPro"/>
</dbReference>
<protein>
    <submittedName>
        <fullName evidence="6">Zinc ABC transporter solute-binding protein</fullName>
    </submittedName>
</protein>
<dbReference type="InterPro" id="IPR006127">
    <property type="entry name" value="ZnuA-like"/>
</dbReference>
<comment type="similarity">
    <text evidence="3">Belongs to the bacterial solute-binding protein 9 family.</text>
</comment>
<feature type="compositionally biased region" description="Basic and acidic residues" evidence="4">
    <location>
        <begin position="432"/>
        <end position="449"/>
    </location>
</feature>
<feature type="signal peptide" evidence="5">
    <location>
        <begin position="1"/>
        <end position="19"/>
    </location>
</feature>
<dbReference type="InterPro" id="IPR006128">
    <property type="entry name" value="Lipoprotein_PsaA-like"/>
</dbReference>
<organism evidence="6 7">
    <name type="scientific">Mobiluncus mulieris</name>
    <dbReference type="NCBI Taxonomy" id="2052"/>
    <lineage>
        <taxon>Bacteria</taxon>
        <taxon>Bacillati</taxon>
        <taxon>Actinomycetota</taxon>
        <taxon>Actinomycetes</taxon>
        <taxon>Actinomycetales</taxon>
        <taxon>Actinomycetaceae</taxon>
        <taxon>Mobiluncus</taxon>
    </lineage>
</organism>
<dbReference type="GO" id="GO:0007155">
    <property type="term" value="P:cell adhesion"/>
    <property type="evidence" value="ECO:0007669"/>
    <property type="project" value="InterPro"/>
</dbReference>
<evidence type="ECO:0000256" key="2">
    <source>
        <dbReference type="ARBA" id="ARBA00022729"/>
    </source>
</evidence>
<feature type="compositionally biased region" description="Polar residues" evidence="4">
    <location>
        <begin position="384"/>
        <end position="393"/>
    </location>
</feature>
<dbReference type="NCBIfam" id="TIGR03769">
    <property type="entry name" value="P_ac_wall_RPT"/>
    <property type="match status" value="1"/>
</dbReference>
<evidence type="ECO:0000313" key="7">
    <source>
        <dbReference type="Proteomes" id="UP000578252"/>
    </source>
</evidence>
<sequence length="697" mass="74356">MLALAASCALAVPGLMNFAAPDSKAVPNAAMAPHATGTTTASDPPRGDRRKLHLVTTTALLADLVKQIAGERGEVTSLVPKDADPHSYEPTLRDVRNIVYADAAFANYLMLEEHSLVRAIDANLSPHAVNVSLAEESAANGVKLIPLVEDVTLNTVWLGLRVRSGEIDDARQGEVLDGARERKETVAVKATCVEYQTLEAATGGAAGKVPSEVSVHAYLTGTFGNPTRYWDLTVKPGATRVHEAPEQSRRDAKNSSGAKTGSAVTIRRDAKTEPSAKAGQTDTAVPSCHAGTPSKAVALPVGAHTHLSWAFSHPGVYRLHLQATSKNVAKSPESVLTFLVGSSPEQIPQFAGKTAVNRGHVDLSARREQNRLTLELYGDEQESTPESPESLTNGSHDADSGAAGGTRNHGGTNSEIDSATTVSPAITGLAPRETETKHEPEPDCDHGHGNEGSQGYKAQRAYSLADSVVVVPNQALTQIPASPEFRFLGRPGTEVYQLAQAVLGKHIHGTLDPHTWHDVKNAIAYLRTITDTLTQLDPANARYYQENRDRAVERLERLDAWMREVIGSIPASKRYLVTTHDAYGYLGAAYGVNIAGFVSPNPGVQPSTKDLVALNRTLDALQVKAVFLEPNLAAYAATLRELAGQRGIAVCRIYGDAFDPTVQSYIDMMQANALALKECLDPGAPPPAVPFPPQKGK</sequence>
<dbReference type="InterPro" id="IPR022435">
    <property type="entry name" value="Surface-anchored_actinobac"/>
</dbReference>
<dbReference type="PRINTS" id="PR00690">
    <property type="entry name" value="ADHESNFAMILY"/>
</dbReference>
<evidence type="ECO:0000256" key="4">
    <source>
        <dbReference type="SAM" id="MobiDB-lite"/>
    </source>
</evidence>
<evidence type="ECO:0000256" key="5">
    <source>
        <dbReference type="SAM" id="SignalP"/>
    </source>
</evidence>
<feature type="compositionally biased region" description="Basic and acidic residues" evidence="4">
    <location>
        <begin position="240"/>
        <end position="253"/>
    </location>
</feature>
<dbReference type="AlphaFoldDB" id="A0A7Y0U0X3"/>
<dbReference type="GO" id="GO:0030313">
    <property type="term" value="C:cell envelope"/>
    <property type="evidence" value="ECO:0007669"/>
    <property type="project" value="UniProtKB-SubCell"/>
</dbReference>
<feature type="region of interest" description="Disordered" evidence="4">
    <location>
        <begin position="240"/>
        <end position="291"/>
    </location>
</feature>
<gene>
    <name evidence="6" type="ORF">HHJ78_05070</name>
</gene>
<evidence type="ECO:0000313" key="6">
    <source>
        <dbReference type="EMBL" id="NMW64916.1"/>
    </source>
</evidence>
<feature type="compositionally biased region" description="Polar residues" evidence="4">
    <location>
        <begin position="254"/>
        <end position="263"/>
    </location>
</feature>
<accession>A0A7Y0U0X3</accession>
<dbReference type="PRINTS" id="PR00691">
    <property type="entry name" value="ADHESINB"/>
</dbReference>
<dbReference type="SUPFAM" id="SSF53807">
    <property type="entry name" value="Helical backbone' metal receptor"/>
    <property type="match status" value="2"/>
</dbReference>
<keyword evidence="1 3" id="KW-0813">Transport</keyword>